<organism evidence="1">
    <name type="scientific">Cyprideis torosa</name>
    <dbReference type="NCBI Taxonomy" id="163714"/>
    <lineage>
        <taxon>Eukaryota</taxon>
        <taxon>Metazoa</taxon>
        <taxon>Ecdysozoa</taxon>
        <taxon>Arthropoda</taxon>
        <taxon>Crustacea</taxon>
        <taxon>Oligostraca</taxon>
        <taxon>Ostracoda</taxon>
        <taxon>Podocopa</taxon>
        <taxon>Podocopida</taxon>
        <taxon>Cytherocopina</taxon>
        <taxon>Cytheroidea</taxon>
        <taxon>Cytherideidae</taxon>
        <taxon>Cyprideis</taxon>
    </lineage>
</organism>
<dbReference type="EMBL" id="OB670264">
    <property type="protein sequence ID" value="CAD7234879.1"/>
    <property type="molecule type" value="Genomic_DNA"/>
</dbReference>
<dbReference type="AlphaFoldDB" id="A0A7R8WPR3"/>
<accession>A0A7R8WPR3</accession>
<dbReference type="InterPro" id="IPR027417">
    <property type="entry name" value="P-loop_NTPase"/>
</dbReference>
<name>A0A7R8WPR3_9CRUS</name>
<dbReference type="OrthoDB" id="10053386at2759"/>
<dbReference type="SUPFAM" id="SSF52540">
    <property type="entry name" value="P-loop containing nucleoside triphosphate hydrolases"/>
    <property type="match status" value="1"/>
</dbReference>
<sequence length="557" mass="62879">MILRGVKGRTLPFGGIHVLATGDPGQLSPCDGRSVFGSLQMLTTFAPLHLDYPVRSAGDDDLMRLIRIIHPAGFCDQGSVLSDDQVEEFVTTFRRRCEGNICLSPEDLDEGIVMIVGKKKAEEELEREFIERKKFSCDDWREFLSSDFVDNEGTWIPAAENVSAALNRKVLMKQRLFLFPGARVRLTENGSISGQTFSQGQSGVVRSFLDVDGSVKIQVSLVPSGQIFEECEVESLPLISVGKSSSSDVWLSWRSRLAKREQFPLKLDVAATCHKILGSTLARLAFKLGDEKSAYGLWDRRQLLVIISRVRNLSHIYPVGAWADIEKQIRALLVKESKEEKRLCEFLRNLDVLRDNPRRVVERFTETLDLADVLPVPGIPCAYMIVNAHDPRVFWVGETLNLRRRYNEHRTSNVLAMVYDFGSLNLCGRSNMDDWYKCKKCCEYSTLALFSVHWMSGRGKNIVRDMLRGGLLNGKEFRTVLLELGFLLKMSIRLVMLLGMFTLQMERRCYYSQKCGDSSEGFEKAVDYGHFLKAGITVVAILLVRTPAVCAMCGRIT</sequence>
<reference evidence="1" key="1">
    <citation type="submission" date="2020-11" db="EMBL/GenBank/DDBJ databases">
        <authorList>
            <person name="Tran Van P."/>
        </authorList>
    </citation>
    <scope>NUCLEOTIDE SEQUENCE</scope>
</reference>
<proteinExistence type="predicted"/>
<protein>
    <submittedName>
        <fullName evidence="1">Uncharacterized protein</fullName>
    </submittedName>
</protein>
<evidence type="ECO:0000313" key="1">
    <source>
        <dbReference type="EMBL" id="CAD7234879.1"/>
    </source>
</evidence>
<gene>
    <name evidence="1" type="ORF">CTOB1V02_LOCUS12695</name>
</gene>